<gene>
    <name evidence="4" type="ORF">TEA_014785</name>
</gene>
<proteinExistence type="predicted"/>
<dbReference type="InterPro" id="IPR012677">
    <property type="entry name" value="Nucleotide-bd_a/b_plait_sf"/>
</dbReference>
<dbReference type="SUPFAM" id="SSF54928">
    <property type="entry name" value="RNA-binding domain, RBD"/>
    <property type="match status" value="1"/>
</dbReference>
<dbReference type="EMBL" id="SDRB02003467">
    <property type="protein sequence ID" value="THG17676.1"/>
    <property type="molecule type" value="Genomic_DNA"/>
</dbReference>
<name>A0A4S4ENL8_CAMSN</name>
<dbReference type="FunFam" id="3.30.70.330:FF:001402">
    <property type="entry name" value="Terminal EAR1-like 1"/>
    <property type="match status" value="1"/>
</dbReference>
<feature type="region of interest" description="Disordered" evidence="2">
    <location>
        <begin position="340"/>
        <end position="424"/>
    </location>
</feature>
<dbReference type="AlphaFoldDB" id="A0A4S4ENL8"/>
<evidence type="ECO:0000259" key="3">
    <source>
        <dbReference type="Pfam" id="PF04059"/>
    </source>
</evidence>
<dbReference type="PANTHER" id="PTHR23189">
    <property type="entry name" value="RNA RECOGNITION MOTIF-CONTAINING"/>
    <property type="match status" value="1"/>
</dbReference>
<dbReference type="InterPro" id="IPR035979">
    <property type="entry name" value="RBD_domain_sf"/>
</dbReference>
<feature type="region of interest" description="Disordered" evidence="2">
    <location>
        <begin position="150"/>
        <end position="186"/>
    </location>
</feature>
<sequence>MERKFMARTLSSNLVDPVAMSTGSPNSHKPQSKASILLQTIQERIQPVFHCRRRHHRRRRHHFIVKYPPSTCRRVATILTPPPPSFHRKIPAFHLPPRCYNSQTQTQTQTMGKKSSFCKRNPNGNGGGVVEASSMAAVCVKSEVDNGIRGCNNNNPMKKSSKKSANQQQQTSTKSNRPLKGRQAKNFDPRFLINEDAIMESNCRDSRTTVMIKNIPNKYSQKLLLNMLDNHCIHCNEQVADGGDDQPLSSYDFVYLPIDFINKCNVGYGFVNMTSPEATWRLYKAFHLQNWEVFNSKKICEVTYARLQGVEALKEHFKNSKFPCEAEEYLPVVFAPPRDGRQVTEPNPIVGRVTSTSLQSPPITVSSKSSEAEDYDDDKTVNNNNNNGCHNGGGGSDGGGVRNSGGGSSCNGGHSGGDVIEEDE</sequence>
<reference evidence="4 5" key="1">
    <citation type="journal article" date="2018" name="Proc. Natl. Acad. Sci. U.S.A.">
        <title>Draft genome sequence of Camellia sinensis var. sinensis provides insights into the evolution of the tea genome and tea quality.</title>
        <authorList>
            <person name="Wei C."/>
            <person name="Yang H."/>
            <person name="Wang S."/>
            <person name="Zhao J."/>
            <person name="Liu C."/>
            <person name="Gao L."/>
            <person name="Xia E."/>
            <person name="Lu Y."/>
            <person name="Tai Y."/>
            <person name="She G."/>
            <person name="Sun J."/>
            <person name="Cao H."/>
            <person name="Tong W."/>
            <person name="Gao Q."/>
            <person name="Li Y."/>
            <person name="Deng W."/>
            <person name="Jiang X."/>
            <person name="Wang W."/>
            <person name="Chen Q."/>
            <person name="Zhang S."/>
            <person name="Li H."/>
            <person name="Wu J."/>
            <person name="Wang P."/>
            <person name="Li P."/>
            <person name="Shi C."/>
            <person name="Zheng F."/>
            <person name="Jian J."/>
            <person name="Huang B."/>
            <person name="Shan D."/>
            <person name="Shi M."/>
            <person name="Fang C."/>
            <person name="Yue Y."/>
            <person name="Li F."/>
            <person name="Li D."/>
            <person name="Wei S."/>
            <person name="Han B."/>
            <person name="Jiang C."/>
            <person name="Yin Y."/>
            <person name="Xia T."/>
            <person name="Zhang Z."/>
            <person name="Bennetzen J.L."/>
            <person name="Zhao S."/>
            <person name="Wan X."/>
        </authorList>
    </citation>
    <scope>NUCLEOTIDE SEQUENCE [LARGE SCALE GENOMIC DNA]</scope>
    <source>
        <strain evidence="5">cv. Shuchazao</strain>
        <tissue evidence="4">Leaf</tissue>
    </source>
</reference>
<keyword evidence="1" id="KW-0694">RNA-binding</keyword>
<dbReference type="Gene3D" id="3.30.70.330">
    <property type="match status" value="1"/>
</dbReference>
<evidence type="ECO:0000313" key="5">
    <source>
        <dbReference type="Proteomes" id="UP000306102"/>
    </source>
</evidence>
<feature type="compositionally biased region" description="Gly residues" evidence="2">
    <location>
        <begin position="390"/>
        <end position="416"/>
    </location>
</feature>
<organism evidence="4 5">
    <name type="scientific">Camellia sinensis var. sinensis</name>
    <name type="common">China tea</name>
    <dbReference type="NCBI Taxonomy" id="542762"/>
    <lineage>
        <taxon>Eukaryota</taxon>
        <taxon>Viridiplantae</taxon>
        <taxon>Streptophyta</taxon>
        <taxon>Embryophyta</taxon>
        <taxon>Tracheophyta</taxon>
        <taxon>Spermatophyta</taxon>
        <taxon>Magnoliopsida</taxon>
        <taxon>eudicotyledons</taxon>
        <taxon>Gunneridae</taxon>
        <taxon>Pentapetalae</taxon>
        <taxon>asterids</taxon>
        <taxon>Ericales</taxon>
        <taxon>Theaceae</taxon>
        <taxon>Camellia</taxon>
    </lineage>
</organism>
<dbReference type="Proteomes" id="UP000306102">
    <property type="component" value="Unassembled WGS sequence"/>
</dbReference>
<dbReference type="CDD" id="cd12530">
    <property type="entry name" value="RRM3_EAR1_like"/>
    <property type="match status" value="1"/>
</dbReference>
<dbReference type="InterPro" id="IPR034458">
    <property type="entry name" value="EAR1-like_RRM3"/>
</dbReference>
<evidence type="ECO:0000256" key="1">
    <source>
        <dbReference type="ARBA" id="ARBA00022884"/>
    </source>
</evidence>
<dbReference type="Pfam" id="PF04059">
    <property type="entry name" value="RRM_2"/>
    <property type="match status" value="1"/>
</dbReference>
<protein>
    <recommendedName>
        <fullName evidence="3">Mei2-like C-terminal RNA recognition motif domain-containing protein</fullName>
    </recommendedName>
</protein>
<accession>A0A4S4ENL8</accession>
<feature type="compositionally biased region" description="Polar residues" evidence="2">
    <location>
        <begin position="353"/>
        <end position="369"/>
    </location>
</feature>
<feature type="domain" description="Mei2-like C-terminal RNA recognition motif" evidence="3">
    <location>
        <begin position="207"/>
        <end position="318"/>
    </location>
</feature>
<comment type="caution">
    <text evidence="4">The sequence shown here is derived from an EMBL/GenBank/DDBJ whole genome shotgun (WGS) entry which is preliminary data.</text>
</comment>
<feature type="compositionally biased region" description="Low complexity" evidence="2">
    <location>
        <begin position="152"/>
        <end position="176"/>
    </location>
</feature>
<keyword evidence="5" id="KW-1185">Reference proteome</keyword>
<evidence type="ECO:0000256" key="2">
    <source>
        <dbReference type="SAM" id="MobiDB-lite"/>
    </source>
</evidence>
<dbReference type="InterPro" id="IPR007201">
    <property type="entry name" value="Mei2-like_Rrm_C"/>
</dbReference>
<evidence type="ECO:0000313" key="4">
    <source>
        <dbReference type="EMBL" id="THG17676.1"/>
    </source>
</evidence>
<dbReference type="GO" id="GO:0003723">
    <property type="term" value="F:RNA binding"/>
    <property type="evidence" value="ECO:0007669"/>
    <property type="project" value="UniProtKB-KW"/>
</dbReference>